<reference evidence="1 2" key="1">
    <citation type="submission" date="2016-10" db="EMBL/GenBank/DDBJ databases">
        <authorList>
            <person name="de Groot N.N."/>
        </authorList>
    </citation>
    <scope>NUCLEOTIDE SEQUENCE [LARGE SCALE GENOMIC DNA]</scope>
    <source>
        <strain evidence="1 2">DSM 22274</strain>
    </source>
</reference>
<sequence length="89" mass="9739">MAGIENGWRLPPSGGRTRDGPLNECSSRWYVAILNDISLYSLRQGLSEIVSISHMERTAGGNAVERDGHLRYLRVGACVLKVPKKALSS</sequence>
<evidence type="ECO:0000313" key="2">
    <source>
        <dbReference type="Proteomes" id="UP000182725"/>
    </source>
</evidence>
<organism evidence="1 2">
    <name type="scientific">Arthrobacter alpinus</name>
    <dbReference type="NCBI Taxonomy" id="656366"/>
    <lineage>
        <taxon>Bacteria</taxon>
        <taxon>Bacillati</taxon>
        <taxon>Actinomycetota</taxon>
        <taxon>Actinomycetes</taxon>
        <taxon>Micrococcales</taxon>
        <taxon>Micrococcaceae</taxon>
        <taxon>Arthrobacter</taxon>
    </lineage>
</organism>
<accession>A0A1H5KTQ2</accession>
<evidence type="ECO:0000313" key="1">
    <source>
        <dbReference type="EMBL" id="SEE67461.1"/>
    </source>
</evidence>
<protein>
    <submittedName>
        <fullName evidence="1">Uncharacterized protein</fullName>
    </submittedName>
</protein>
<dbReference type="Proteomes" id="UP000182725">
    <property type="component" value="Unassembled WGS sequence"/>
</dbReference>
<gene>
    <name evidence="1" type="ORF">SAMN04489740_2138</name>
</gene>
<dbReference type="AlphaFoldDB" id="A0A1H5KTQ2"/>
<dbReference type="EMBL" id="FNTV01000001">
    <property type="protein sequence ID" value="SEE67461.1"/>
    <property type="molecule type" value="Genomic_DNA"/>
</dbReference>
<proteinExistence type="predicted"/>
<name>A0A1H5KTQ2_9MICC</name>